<evidence type="ECO:0008006" key="20">
    <source>
        <dbReference type="Google" id="ProtNLM"/>
    </source>
</evidence>
<dbReference type="FunFam" id="2.60.40.10:FF:000101">
    <property type="entry name" value="Neogenin isoform 1"/>
    <property type="match status" value="1"/>
</dbReference>
<feature type="domain" description="Fibronectin type-III" evidence="17">
    <location>
        <begin position="845"/>
        <end position="935"/>
    </location>
</feature>
<keyword evidence="8 14" id="KW-1133">Transmembrane helix</keyword>
<dbReference type="SMART" id="SM00408">
    <property type="entry name" value="IGc2"/>
    <property type="match status" value="4"/>
</dbReference>
<evidence type="ECO:0000256" key="11">
    <source>
        <dbReference type="ARBA" id="ARBA00023180"/>
    </source>
</evidence>
<reference evidence="18" key="1">
    <citation type="submission" date="2023-05" db="EMBL/GenBank/DDBJ databases">
        <title>High-quality long-read genome of Scophthalmus maximus.</title>
        <authorList>
            <person name="Lien S."/>
            <person name="Martinez P."/>
        </authorList>
    </citation>
    <scope>NUCLEOTIDE SEQUENCE [LARGE SCALE GENOMIC DNA]</scope>
</reference>
<keyword evidence="10" id="KW-1015">Disulfide bond</keyword>
<keyword evidence="11" id="KW-0325">Glycoprotein</keyword>
<dbReference type="InterPro" id="IPR036179">
    <property type="entry name" value="Ig-like_dom_sf"/>
</dbReference>
<feature type="domain" description="Ig-like" evidence="16">
    <location>
        <begin position="551"/>
        <end position="637"/>
    </location>
</feature>
<feature type="chain" id="PRO_5034913659" description="Neogenin 1b" evidence="15">
    <location>
        <begin position="22"/>
        <end position="1776"/>
    </location>
</feature>
<feature type="domain" description="Ig-like" evidence="16">
    <location>
        <begin position="353"/>
        <end position="449"/>
    </location>
</feature>
<sequence length="1776" mass="193268">MFLRESGNVFFFFSFFLFTEGWIKCCLHCHSGNVCVCVCVCVCRDEALSPAQGLTNPSSPYFGVRRRPRSAPLHSAPLHSTPCFPGSPRRSSPSNTRLLSYVPSVSSELAAAEISPSGFGSYLFFLPPLPPPLTPLSLPLSLQLSSFCSFCSPSRSTHLSRASRGGSSAPCCSLARKCVRPCAAPPWQWIDFGVFSLSDLCLDQVEKNSLSLPTCGSLSLSPPFSLSLWLQLHDPSGHFEKYLAADVSAHLRTLNFLKKIYFWSLGAFFFLQGGDRGGILRIFLFVCVCVCVCVESFPPGGVPESLQRFIRGKVMAERGALSLLSLLCLTFLYTATTAAKHVDKGSAAQPFIPFWFTAEPQDTLAIRGNAAVLNCSAHSDAATPARIEWKKDGTFMSLVSDERRHILPEGLVFNHVVHSKHNKPDEGTYQCVATIDNLGSISSRTARLSVAGMPRFGSQPAPTTVRLGDSQVMACEVNADLVPFTRWEKDRQPLEPSSRLVQLPSGALAIGNASEADAGLYRCLVENVGSSKSSDEAQLRTLPETGEDRRPEFLVQPAPVTKVLGAGVLLPCVVSGHPAPHVSWMLGDKPLQESDGRLEVLAGGSLQISNLTEEDAGVYTCVADNSNATIEAQAQLTVQVPPQFVKRPANVYAHESMDIVFECEISGSPAPTVKWVKNGDAVIPSDYFKIVKEHNLQVLGLVKSDEGFYQCLAENDAGNIQSSAQLIILDHGSGGVASPAGPTPSAPRDVVASLVSTRFIKLTWRPPAEPHGDELTYSVFYSQEGTSRERVVNTSRPGEMAVTIQNLMPDSKYRFRVVAHNGNGQGESSAALKVATQAEVQVPGPAPNLQVASNAPTSVSLSWDKPLTGNGEMLTYKLYYTDKSFGDEQDIDVDGQSYTMSGLKKNTEYSFRVVANNKHGPGVSTEDVVVRTLSDVPSAPPQNLTVEVQNSKSIMLRWQPPPLNGQNGEITGYKIRYRKGSRRSEAAETTGGTQLSKLIDGLERGTEYSFRVSAVTVNGTGPATDWNAAETFESDLDESRVPDQPSSLHVRPLINSIVVSWTPPENQDIVVRGYTIGYGIGSPHAQTIKVDYKQRYYTIENLDASSHYVITLKAFNNVGEGIPVYESAITRPQSDPIDPDVDLYELFHAPYTPVPDPSPMMPPVGVQASVLNHDTIKVTWADNSLPKNQKITDNRFYTVRWKTNIPANTKVKMANTTSLNHVVTGLKPNTLYEFSVMVTKGRRTSTWSMTAQGTTFETIPSSSPKDVTVVSKENKPHTIIVNWQPPSEANGKITGYIIYYSTDVNAEVHDWVIEPVVGNRLTHQIQELTLDTTYYFKIQARNSKGMGPMSDAVNFRTPNTESSDKMANDQASNLPPKPGPSGNQHPHDPGNAVGVGSNSENHILVIVIIISVGAFTIIVVVVGAFLCTRRTTSHQKKKRAASKSSNGSHKYKGNSKDLKPPDLWIHHERLELKPMDKSPDPNPVMTETPIARTSQDITPADSGLDGNPHLQQRRNSYRGHESEDSMSTLAGRRGMRPKMMMPFDAQPPQPVISAHPIHSLDNHHHHYHMGSLASPTRSYLYHQGSGHPRPHACATPISHLERVDSTESVRNTPSSEPLPPAAASSQASCPSEIMADPEGSYHGSTTTEEEPSYSSNLPPHRSAHPHAHAHPLKSFAVPAIPATGHPTYESSALPSTPLLAQSGPPTHPHVVKTACIGTLGRTRPPMVVTVPNAPDVPETSKMLEDVDSNYEPDELTEEMAHLEGLMKDLNAITTAP</sequence>
<evidence type="ECO:0000256" key="5">
    <source>
        <dbReference type="ARBA" id="ARBA00022692"/>
    </source>
</evidence>
<evidence type="ECO:0000256" key="13">
    <source>
        <dbReference type="SAM" id="MobiDB-lite"/>
    </source>
</evidence>
<evidence type="ECO:0000313" key="18">
    <source>
        <dbReference type="Ensembl" id="ENSSMAP00000057650.1"/>
    </source>
</evidence>
<gene>
    <name evidence="18" type="primary">neo1a</name>
</gene>
<evidence type="ECO:0000256" key="15">
    <source>
        <dbReference type="SAM" id="SignalP"/>
    </source>
</evidence>
<comment type="subcellular location">
    <subcellularLocation>
        <location evidence="1">Cell membrane</location>
    </subcellularLocation>
    <subcellularLocation>
        <location evidence="2">Membrane</location>
        <topology evidence="2">Single-pass type I membrane protein</topology>
    </subcellularLocation>
</comment>
<dbReference type="Pfam" id="PF06583">
    <property type="entry name" value="Neogenin_C"/>
    <property type="match status" value="1"/>
</dbReference>
<dbReference type="FunFam" id="2.60.40.10:FF:000273">
    <property type="entry name" value="contactin-3 isoform X1"/>
    <property type="match status" value="1"/>
</dbReference>
<feature type="domain" description="Fibronectin type-III" evidence="17">
    <location>
        <begin position="1041"/>
        <end position="1134"/>
    </location>
</feature>
<feature type="transmembrane region" description="Helical" evidence="14">
    <location>
        <begin position="1403"/>
        <end position="1428"/>
    </location>
</feature>
<comment type="similarity">
    <text evidence="3">Belongs to the immunoglobulin superfamily. DCC family.</text>
</comment>
<name>A0A8D3DDP1_SCOMX</name>
<proteinExistence type="inferred from homology"/>
<dbReference type="FunFam" id="2.60.40.10:FF:000187">
    <property type="entry name" value="neogenin isoform X2"/>
    <property type="match status" value="1"/>
</dbReference>
<feature type="compositionally biased region" description="Low complexity" evidence="13">
    <location>
        <begin position="1621"/>
        <end position="1631"/>
    </location>
</feature>
<dbReference type="CDD" id="cd00063">
    <property type="entry name" value="FN3"/>
    <property type="match status" value="6"/>
</dbReference>
<dbReference type="FunFam" id="2.60.40.10:FF:000216">
    <property type="entry name" value="neogenin isoform X1"/>
    <property type="match status" value="1"/>
</dbReference>
<dbReference type="Gene3D" id="2.60.40.10">
    <property type="entry name" value="Immunoglobulins"/>
    <property type="match status" value="10"/>
</dbReference>
<dbReference type="Pfam" id="PF00041">
    <property type="entry name" value="fn3"/>
    <property type="match status" value="6"/>
</dbReference>
<dbReference type="CDD" id="cd05722">
    <property type="entry name" value="IgI_1_Neogenin_like"/>
    <property type="match status" value="1"/>
</dbReference>
<dbReference type="FunFam" id="2.60.40.10:FF:000551">
    <property type="entry name" value="Protogenin A"/>
    <property type="match status" value="1"/>
</dbReference>
<dbReference type="InterPro" id="IPR003599">
    <property type="entry name" value="Ig_sub"/>
</dbReference>
<reference evidence="18" key="2">
    <citation type="submission" date="2025-08" db="UniProtKB">
        <authorList>
            <consortium name="Ensembl"/>
        </authorList>
    </citation>
    <scope>IDENTIFICATION</scope>
</reference>
<feature type="domain" description="Fibronectin type-III" evidence="17">
    <location>
        <begin position="1263"/>
        <end position="1360"/>
    </location>
</feature>
<dbReference type="InterPro" id="IPR036116">
    <property type="entry name" value="FN3_sf"/>
</dbReference>
<dbReference type="CDD" id="cd05723">
    <property type="entry name" value="IgI_4_Neogenin_like"/>
    <property type="match status" value="1"/>
</dbReference>
<protein>
    <recommendedName>
        <fullName evidence="20">Neogenin 1b</fullName>
    </recommendedName>
</protein>
<dbReference type="PANTHER" id="PTHR44170">
    <property type="entry name" value="PROTEIN SIDEKICK"/>
    <property type="match status" value="1"/>
</dbReference>
<evidence type="ECO:0000259" key="16">
    <source>
        <dbReference type="PROSITE" id="PS50835"/>
    </source>
</evidence>
<evidence type="ECO:0000256" key="14">
    <source>
        <dbReference type="SAM" id="Phobius"/>
    </source>
</evidence>
<dbReference type="FunFam" id="2.60.40.10:FF:000004">
    <property type="entry name" value="DCC isoform 1"/>
    <property type="match status" value="2"/>
</dbReference>
<dbReference type="GeneTree" id="ENSGT00940000156684"/>
<dbReference type="Proteomes" id="UP000694558">
    <property type="component" value="Chromosome 5"/>
</dbReference>
<feature type="domain" description="Fibronectin type-III" evidence="17">
    <location>
        <begin position="746"/>
        <end position="839"/>
    </location>
</feature>
<dbReference type="GO" id="GO:0098609">
    <property type="term" value="P:cell-cell adhesion"/>
    <property type="evidence" value="ECO:0007669"/>
    <property type="project" value="TreeGrafter"/>
</dbReference>
<keyword evidence="5 14" id="KW-0812">Transmembrane</keyword>
<dbReference type="InterPro" id="IPR013783">
    <property type="entry name" value="Ig-like_fold"/>
</dbReference>
<dbReference type="Pfam" id="PF07679">
    <property type="entry name" value="I-set"/>
    <property type="match status" value="3"/>
</dbReference>
<dbReference type="PROSITE" id="PS50835">
    <property type="entry name" value="IG_LIKE"/>
    <property type="match status" value="4"/>
</dbReference>
<dbReference type="SUPFAM" id="SSF49265">
    <property type="entry name" value="Fibronectin type III"/>
    <property type="match status" value="4"/>
</dbReference>
<evidence type="ECO:0000256" key="12">
    <source>
        <dbReference type="ARBA" id="ARBA00023319"/>
    </source>
</evidence>
<dbReference type="InterPro" id="IPR010560">
    <property type="entry name" value="Neogenin_C"/>
</dbReference>
<evidence type="ECO:0000256" key="8">
    <source>
        <dbReference type="ARBA" id="ARBA00022989"/>
    </source>
</evidence>
<keyword evidence="12" id="KW-0393">Immunoglobulin domain</keyword>
<keyword evidence="9 14" id="KW-0472">Membrane</keyword>
<feature type="signal peptide" evidence="15">
    <location>
        <begin position="1"/>
        <end position="21"/>
    </location>
</feature>
<evidence type="ECO:0000256" key="7">
    <source>
        <dbReference type="ARBA" id="ARBA00022737"/>
    </source>
</evidence>
<dbReference type="InterPro" id="IPR013098">
    <property type="entry name" value="Ig_I-set"/>
</dbReference>
<dbReference type="InterPro" id="IPR007110">
    <property type="entry name" value="Ig-like_dom"/>
</dbReference>
<evidence type="ECO:0000256" key="4">
    <source>
        <dbReference type="ARBA" id="ARBA00022475"/>
    </source>
</evidence>
<feature type="region of interest" description="Disordered" evidence="13">
    <location>
        <begin position="1430"/>
        <end position="1461"/>
    </location>
</feature>
<accession>A0A8D3DDP1</accession>
<dbReference type="FunFam" id="2.60.40.10:FF:000189">
    <property type="entry name" value="Neogenin isoform 3"/>
    <property type="match status" value="1"/>
</dbReference>
<feature type="compositionally biased region" description="Basic residues" evidence="13">
    <location>
        <begin position="1431"/>
        <end position="1441"/>
    </location>
</feature>
<dbReference type="PROSITE" id="PS50853">
    <property type="entry name" value="FN3"/>
    <property type="match status" value="6"/>
</dbReference>
<dbReference type="SUPFAM" id="SSF48726">
    <property type="entry name" value="Immunoglobulin"/>
    <property type="match status" value="4"/>
</dbReference>
<dbReference type="InterPro" id="IPR003961">
    <property type="entry name" value="FN3_dom"/>
</dbReference>
<keyword evidence="6 15" id="KW-0732">Signal</keyword>
<feature type="domain" description="Fibronectin type-III" evidence="17">
    <location>
        <begin position="1162"/>
        <end position="1258"/>
    </location>
</feature>
<feature type="region of interest" description="Disordered" evidence="13">
    <location>
        <begin position="72"/>
        <end position="91"/>
    </location>
</feature>
<feature type="domain" description="Ig-like" evidence="16">
    <location>
        <begin position="454"/>
        <end position="540"/>
    </location>
</feature>
<feature type="domain" description="Ig-like" evidence="16">
    <location>
        <begin position="642"/>
        <end position="727"/>
    </location>
</feature>
<dbReference type="FunFam" id="2.60.40.10:FF:000133">
    <property type="entry name" value="Neogenin isoform 1"/>
    <property type="match status" value="1"/>
</dbReference>
<dbReference type="FunFam" id="2.60.40.10:FF:000106">
    <property type="entry name" value="Neogenin isoform 1"/>
    <property type="match status" value="1"/>
</dbReference>
<keyword evidence="4" id="KW-1003">Cell membrane</keyword>
<dbReference type="InterPro" id="IPR003598">
    <property type="entry name" value="Ig_sub2"/>
</dbReference>
<dbReference type="SMART" id="SM00060">
    <property type="entry name" value="FN3"/>
    <property type="match status" value="6"/>
</dbReference>
<dbReference type="GO" id="GO:0005886">
    <property type="term" value="C:plasma membrane"/>
    <property type="evidence" value="ECO:0007669"/>
    <property type="project" value="UniProtKB-SubCell"/>
</dbReference>
<dbReference type="SMART" id="SM00409">
    <property type="entry name" value="IG"/>
    <property type="match status" value="4"/>
</dbReference>
<feature type="domain" description="Fibronectin type-III" evidence="17">
    <location>
        <begin position="940"/>
        <end position="1034"/>
    </location>
</feature>
<dbReference type="PRINTS" id="PR00014">
    <property type="entry name" value="FNTYPEIII"/>
</dbReference>
<evidence type="ECO:0000256" key="6">
    <source>
        <dbReference type="ARBA" id="ARBA00022729"/>
    </source>
</evidence>
<feature type="region of interest" description="Disordered" evidence="13">
    <location>
        <begin position="1602"/>
        <end position="1668"/>
    </location>
</feature>
<feature type="region of interest" description="Disordered" evidence="13">
    <location>
        <begin position="1495"/>
        <end position="1527"/>
    </location>
</feature>
<keyword evidence="7" id="KW-0677">Repeat</keyword>
<organism evidence="18 19">
    <name type="scientific">Scophthalmus maximus</name>
    <name type="common">Turbot</name>
    <name type="synonym">Psetta maxima</name>
    <dbReference type="NCBI Taxonomy" id="52904"/>
    <lineage>
        <taxon>Eukaryota</taxon>
        <taxon>Metazoa</taxon>
        <taxon>Chordata</taxon>
        <taxon>Craniata</taxon>
        <taxon>Vertebrata</taxon>
        <taxon>Euteleostomi</taxon>
        <taxon>Actinopterygii</taxon>
        <taxon>Neopterygii</taxon>
        <taxon>Teleostei</taxon>
        <taxon>Neoteleostei</taxon>
        <taxon>Acanthomorphata</taxon>
        <taxon>Carangaria</taxon>
        <taxon>Pleuronectiformes</taxon>
        <taxon>Pleuronectoidei</taxon>
        <taxon>Scophthalmidae</taxon>
        <taxon>Scophthalmus</taxon>
    </lineage>
</organism>
<evidence type="ECO:0000256" key="10">
    <source>
        <dbReference type="ARBA" id="ARBA00023157"/>
    </source>
</evidence>
<evidence type="ECO:0000256" key="3">
    <source>
        <dbReference type="ARBA" id="ARBA00009588"/>
    </source>
</evidence>
<evidence type="ECO:0000313" key="19">
    <source>
        <dbReference type="Proteomes" id="UP000694558"/>
    </source>
</evidence>
<evidence type="ECO:0000256" key="9">
    <source>
        <dbReference type="ARBA" id="ARBA00023136"/>
    </source>
</evidence>
<dbReference type="PANTHER" id="PTHR44170:SF14">
    <property type="entry name" value="NEOGENIN"/>
    <property type="match status" value="1"/>
</dbReference>
<evidence type="ECO:0000259" key="17">
    <source>
        <dbReference type="PROSITE" id="PS50853"/>
    </source>
</evidence>
<dbReference type="Pfam" id="PF13895">
    <property type="entry name" value="Ig_2"/>
    <property type="match status" value="1"/>
</dbReference>
<evidence type="ECO:0000256" key="1">
    <source>
        <dbReference type="ARBA" id="ARBA00004236"/>
    </source>
</evidence>
<evidence type="ECO:0000256" key="2">
    <source>
        <dbReference type="ARBA" id="ARBA00004479"/>
    </source>
</evidence>
<dbReference type="Ensembl" id="ENSSMAT00000053164.1">
    <property type="protein sequence ID" value="ENSSMAP00000057650.1"/>
    <property type="gene ID" value="ENSSMAG00000009934.2"/>
</dbReference>
<feature type="region of interest" description="Disordered" evidence="13">
    <location>
        <begin position="1347"/>
        <end position="1394"/>
    </location>
</feature>